<dbReference type="OrthoDB" id="10066907at2759"/>
<keyword evidence="3" id="KW-1185">Reference proteome</keyword>
<evidence type="ECO:0000313" key="4">
    <source>
        <dbReference type="Proteomes" id="UP000663877"/>
    </source>
</evidence>
<dbReference type="EMBL" id="CAJNOI010004699">
    <property type="protein sequence ID" value="CAF1551145.1"/>
    <property type="molecule type" value="Genomic_DNA"/>
</dbReference>
<dbReference type="AlphaFoldDB" id="A0A815WZS8"/>
<comment type="caution">
    <text evidence="1">The sequence shown here is derived from an EMBL/GenBank/DDBJ whole genome shotgun (WGS) entry which is preliminary data.</text>
</comment>
<reference evidence="1" key="1">
    <citation type="submission" date="2021-02" db="EMBL/GenBank/DDBJ databases">
        <authorList>
            <person name="Nowell W R."/>
        </authorList>
    </citation>
    <scope>NUCLEOTIDE SEQUENCE</scope>
</reference>
<accession>A0A815WZS8</accession>
<evidence type="ECO:0000313" key="1">
    <source>
        <dbReference type="EMBL" id="CAF1551145.1"/>
    </source>
</evidence>
<evidence type="ECO:0000313" key="2">
    <source>
        <dbReference type="EMBL" id="CAF1661249.1"/>
    </source>
</evidence>
<dbReference type="Proteomes" id="UP000663877">
    <property type="component" value="Unassembled WGS sequence"/>
</dbReference>
<gene>
    <name evidence="1" type="ORF">BJG266_LOCUS46250</name>
    <name evidence="2" type="ORF">QVE165_LOCUS63278</name>
</gene>
<dbReference type="Proteomes" id="UP000663832">
    <property type="component" value="Unassembled WGS sequence"/>
</dbReference>
<dbReference type="EMBL" id="CAJNOM010005096">
    <property type="protein sequence ID" value="CAF1661249.1"/>
    <property type="molecule type" value="Genomic_DNA"/>
</dbReference>
<organism evidence="1 4">
    <name type="scientific">Adineta steineri</name>
    <dbReference type="NCBI Taxonomy" id="433720"/>
    <lineage>
        <taxon>Eukaryota</taxon>
        <taxon>Metazoa</taxon>
        <taxon>Spiralia</taxon>
        <taxon>Gnathifera</taxon>
        <taxon>Rotifera</taxon>
        <taxon>Eurotatoria</taxon>
        <taxon>Bdelloidea</taxon>
        <taxon>Adinetida</taxon>
        <taxon>Adinetidae</taxon>
        <taxon>Adineta</taxon>
    </lineage>
</organism>
<sequence>MRRFESTVNVNNTNGYKGLSIGHDQSDFRGNASGIRLIDSNLDNETTYYTDITRDYIVLASAHIKRFHVKFLPNEPTNGSQSLPPSVVQFRLPHIY</sequence>
<protein>
    <submittedName>
        <fullName evidence="1">Uncharacterized protein</fullName>
    </submittedName>
</protein>
<name>A0A815WZS8_9BILA</name>
<evidence type="ECO:0000313" key="3">
    <source>
        <dbReference type="Proteomes" id="UP000663832"/>
    </source>
</evidence>
<proteinExistence type="predicted"/>